<dbReference type="Proteomes" id="UP001605036">
    <property type="component" value="Unassembled WGS sequence"/>
</dbReference>
<sequence>MASIDPVYTSIVCNLHESRRAIKHFHPDRLIVVADAGESKVYMQREAQHIVLAGDASYRLKFQLLRQWLPMFVLVAAAGMRRREAHPSETGTVDVAFFGTVWYGIARLLGEEFCSVCGGGRKIRRRSCRIGDFVYFQFSTLNDSNEPTTSIHHLKRSNRPSSSSMN</sequence>
<organism evidence="2 3">
    <name type="scientific">Riccia fluitans</name>
    <dbReference type="NCBI Taxonomy" id="41844"/>
    <lineage>
        <taxon>Eukaryota</taxon>
        <taxon>Viridiplantae</taxon>
        <taxon>Streptophyta</taxon>
        <taxon>Embryophyta</taxon>
        <taxon>Marchantiophyta</taxon>
        <taxon>Marchantiopsida</taxon>
        <taxon>Marchantiidae</taxon>
        <taxon>Marchantiales</taxon>
        <taxon>Ricciaceae</taxon>
        <taxon>Riccia</taxon>
    </lineage>
</organism>
<keyword evidence="3" id="KW-1185">Reference proteome</keyword>
<dbReference type="EMBL" id="JBHFFA010000004">
    <property type="protein sequence ID" value="KAL2629111.1"/>
    <property type="molecule type" value="Genomic_DNA"/>
</dbReference>
<feature type="region of interest" description="Disordered" evidence="1">
    <location>
        <begin position="147"/>
        <end position="166"/>
    </location>
</feature>
<comment type="caution">
    <text evidence="2">The sequence shown here is derived from an EMBL/GenBank/DDBJ whole genome shotgun (WGS) entry which is preliminary data.</text>
</comment>
<dbReference type="AlphaFoldDB" id="A0ABD1YEA8"/>
<protein>
    <submittedName>
        <fullName evidence="2">Uncharacterized protein</fullName>
    </submittedName>
</protein>
<gene>
    <name evidence="2" type="ORF">R1flu_013797</name>
</gene>
<name>A0ABD1YEA8_9MARC</name>
<proteinExistence type="predicted"/>
<reference evidence="2 3" key="1">
    <citation type="submission" date="2024-09" db="EMBL/GenBank/DDBJ databases">
        <title>Chromosome-scale assembly of Riccia fluitans.</title>
        <authorList>
            <person name="Paukszto L."/>
            <person name="Sawicki J."/>
            <person name="Karawczyk K."/>
            <person name="Piernik-Szablinska J."/>
            <person name="Szczecinska M."/>
            <person name="Mazdziarz M."/>
        </authorList>
    </citation>
    <scope>NUCLEOTIDE SEQUENCE [LARGE SCALE GENOMIC DNA]</scope>
    <source>
        <strain evidence="2">Rf_01</strain>
        <tissue evidence="2">Aerial parts of the thallus</tissue>
    </source>
</reference>
<evidence type="ECO:0000313" key="2">
    <source>
        <dbReference type="EMBL" id="KAL2629111.1"/>
    </source>
</evidence>
<evidence type="ECO:0000256" key="1">
    <source>
        <dbReference type="SAM" id="MobiDB-lite"/>
    </source>
</evidence>
<evidence type="ECO:0000313" key="3">
    <source>
        <dbReference type="Proteomes" id="UP001605036"/>
    </source>
</evidence>
<accession>A0ABD1YEA8</accession>